<evidence type="ECO:0000256" key="3">
    <source>
        <dbReference type="SAM" id="SignalP"/>
    </source>
</evidence>
<dbReference type="AlphaFoldDB" id="S1NPI1"/>
<feature type="signal peptide" evidence="3">
    <location>
        <begin position="1"/>
        <end position="25"/>
    </location>
</feature>
<dbReference type="Gene3D" id="1.20.5.420">
    <property type="entry name" value="Immunoglobulin FC, subunit C"/>
    <property type="match status" value="1"/>
</dbReference>
<evidence type="ECO:0000256" key="1">
    <source>
        <dbReference type="ARBA" id="ARBA00022729"/>
    </source>
</evidence>
<keyword evidence="1 3" id="KW-0732">Signal</keyword>
<keyword evidence="7" id="KW-1185">Reference proteome</keyword>
<feature type="domain" description="Protein G-related albumin-binding (GA) module" evidence="4">
    <location>
        <begin position="610"/>
        <end position="654"/>
    </location>
</feature>
<dbReference type="InterPro" id="IPR043708">
    <property type="entry name" value="DUF5648"/>
</dbReference>
<protein>
    <submittedName>
        <fullName evidence="6">Uncharacterized protein</fullName>
    </submittedName>
</protein>
<accession>S1NPI1</accession>
<dbReference type="InterPro" id="IPR009063">
    <property type="entry name" value="Ig/albumin-bd_sf"/>
</dbReference>
<dbReference type="InterPro" id="IPR002988">
    <property type="entry name" value="GA_module"/>
</dbReference>
<feature type="domain" description="Protein G-related albumin-binding (GA) module" evidence="4">
    <location>
        <begin position="738"/>
        <end position="784"/>
    </location>
</feature>
<gene>
    <name evidence="6" type="ORF">I568_00298</name>
</gene>
<sequence>MYKSKKNWVVAPVVLVTLLGAFAPATISLGNVVTVAAAEDMSDAQKDALNHLADLTAKGIDVTTEVNNIKTNSDSATILTNVKAAFVKAVENGTEVNGYVVNFDNDLKAKEDALTKLTLSPTEKATYTFTQTIAKTTDKDGKEVAFSTDTDYKQVVNSITGLTAADYQKLTDALAALEKAYNYTVQANQKVLDNATEFAKQNVDFATKVATAKSTVAALADLTNSQRLKFESDLKEIQNDYNNATAEAQKISVVSSSSNFYDRVDSLVNTTKGYNNTTLQTAKDASTQLSGNTLSLDASVYDSIKKQFNDATTVAQIQSLNQQYFTAVIDQKAKLAATWGALYKDQQAQKDALVTYYKDKVKAATTPTAMNQAVTDFGTKALLDSYTPAVGTQFDNFNNINPLKVADYKEQYKQTKFPVESMQLLEKVTAENTAALAPAKTDAKTAIDGLANLTQTQKDDYKKQIDAATRVYTATDNGSVINVLNVAKEANASSELNTAKEAAKKAVQGLPENATADVSAITSAANVTAVKQAVLSALETYRTGKVAAATSAEQAVKDAQAVIDLLDYIQDKDAAKKELATKTTAADVSTLLETYLTLNKTEFDAEKDAQALADAKAAALNEKLPKLTYLTEEQVKDFTAKINAAKSATDVEKVFTTEGTGANAVNATNRKFELETKPQAKADFITDTNNYYTNLTAEQKANVVAQIEAAKSQDDIDKALDAAKKLSAEQTTDLGTLKSTLNEYVNDLSKLSSDKKTAYTGLISAATSLDEARSLYQQAVAENNKLADKALVEELQKDLDAGLYNSGLSATKGLNDESLKAEWTKKFQDALDLVAAKEKLVKAIADSELTPTKKAELTKEANAAKSLDDVKAVQDKLDELAPATAVQLYRAYNPNSGEHLYTADKAEYDHLVSLGWKGEGDAWKAASKGAPVYRLYNPNSGEHFYTISESEYNDVAKAGWKKEGVAFYSDANKGVEVFRLFNPNAKGAGSHHYTTLASERDDLIKAGWKYENVAFFGLK</sequence>
<dbReference type="InterPro" id="IPR022263">
    <property type="entry name" value="KxYKxGKxW"/>
</dbReference>
<reference evidence="6 7" key="1">
    <citation type="submission" date="2013-03" db="EMBL/GenBank/DDBJ databases">
        <title>The Genome Sequence of Enterococcus columbae ATCC_51263 (PacBio/Illumina hybrid assembly).</title>
        <authorList>
            <consortium name="The Broad Institute Genomics Platform"/>
            <consortium name="The Broad Institute Genome Sequencing Center for Infectious Disease"/>
            <person name="Earl A."/>
            <person name="Russ C."/>
            <person name="Gilmore M."/>
            <person name="Surin D."/>
            <person name="Walker B."/>
            <person name="Young S."/>
            <person name="Zeng Q."/>
            <person name="Gargeya S."/>
            <person name="Fitzgerald M."/>
            <person name="Haas B."/>
            <person name="Abouelleil A."/>
            <person name="Allen A.W."/>
            <person name="Alvarado L."/>
            <person name="Arachchi H.M."/>
            <person name="Berlin A.M."/>
            <person name="Chapman S.B."/>
            <person name="Gainer-Dewar J."/>
            <person name="Goldberg J."/>
            <person name="Griggs A."/>
            <person name="Gujja S."/>
            <person name="Hansen M."/>
            <person name="Howarth C."/>
            <person name="Imamovic A."/>
            <person name="Ireland A."/>
            <person name="Larimer J."/>
            <person name="McCowan C."/>
            <person name="Murphy C."/>
            <person name="Pearson M."/>
            <person name="Poon T.W."/>
            <person name="Priest M."/>
            <person name="Roberts A."/>
            <person name="Saif S."/>
            <person name="Shea T."/>
            <person name="Sisk P."/>
            <person name="Sykes S."/>
            <person name="Wortman J."/>
            <person name="Nusbaum C."/>
            <person name="Birren B."/>
        </authorList>
    </citation>
    <scope>NUCLEOTIDE SEQUENCE [LARGE SCALE GENOMIC DNA]</scope>
    <source>
        <strain evidence="6 7">ATCC 51263</strain>
    </source>
</reference>
<dbReference type="Pfam" id="PF19258">
    <property type="entry name" value="KxYKxGKxW_sig"/>
    <property type="match status" value="1"/>
</dbReference>
<dbReference type="Pfam" id="PF01468">
    <property type="entry name" value="GA"/>
    <property type="match status" value="4"/>
</dbReference>
<feature type="domain" description="DUF5648" evidence="5">
    <location>
        <begin position="887"/>
        <end position="1017"/>
    </location>
</feature>
<proteinExistence type="predicted"/>
<evidence type="ECO:0000313" key="7">
    <source>
        <dbReference type="Proteomes" id="UP000014113"/>
    </source>
</evidence>
<dbReference type="PATRIC" id="fig|1121865.5.peg.286"/>
<evidence type="ECO:0000259" key="4">
    <source>
        <dbReference type="Pfam" id="PF01468"/>
    </source>
</evidence>
<keyword evidence="2" id="KW-0175">Coiled coil</keyword>
<dbReference type="Pfam" id="PF18885">
    <property type="entry name" value="DUF5648"/>
    <property type="match status" value="1"/>
</dbReference>
<dbReference type="STRING" id="1121865.OMW_00909"/>
<dbReference type="NCBIfam" id="TIGR03715">
    <property type="entry name" value="KxYKxGKxW"/>
    <property type="match status" value="1"/>
</dbReference>
<feature type="coiled-coil region" evidence="2">
    <location>
        <begin position="227"/>
        <end position="254"/>
    </location>
</feature>
<dbReference type="Proteomes" id="UP000014113">
    <property type="component" value="Unassembled WGS sequence"/>
</dbReference>
<evidence type="ECO:0000259" key="5">
    <source>
        <dbReference type="Pfam" id="PF18885"/>
    </source>
</evidence>
<feature type="domain" description="Protein G-related albumin-binding (GA) module" evidence="4">
    <location>
        <begin position="435"/>
        <end position="471"/>
    </location>
</feature>
<evidence type="ECO:0000256" key="2">
    <source>
        <dbReference type="SAM" id="Coils"/>
    </source>
</evidence>
<dbReference type="EMBL" id="ASWJ01000002">
    <property type="protein sequence ID" value="EOW87633.1"/>
    <property type="molecule type" value="Genomic_DNA"/>
</dbReference>
<dbReference type="SUPFAM" id="SSF46997">
    <property type="entry name" value="Bacterial immunoglobulin/albumin-binding domains"/>
    <property type="match status" value="1"/>
</dbReference>
<evidence type="ECO:0000313" key="6">
    <source>
        <dbReference type="EMBL" id="EOW87633.1"/>
    </source>
</evidence>
<name>S1NPI1_9ENTE</name>
<organism evidence="6 7">
    <name type="scientific">Enterococcus columbae DSM 7374 = ATCC 51263</name>
    <dbReference type="NCBI Taxonomy" id="1121865"/>
    <lineage>
        <taxon>Bacteria</taxon>
        <taxon>Bacillati</taxon>
        <taxon>Bacillota</taxon>
        <taxon>Bacilli</taxon>
        <taxon>Lactobacillales</taxon>
        <taxon>Enterococcaceae</taxon>
        <taxon>Enterococcus</taxon>
    </lineage>
</organism>
<feature type="chain" id="PRO_5038791456" evidence="3">
    <location>
        <begin position="26"/>
        <end position="1019"/>
    </location>
</feature>
<comment type="caution">
    <text evidence="6">The sequence shown here is derived from an EMBL/GenBank/DDBJ whole genome shotgun (WGS) entry which is preliminary data.</text>
</comment>
<dbReference type="eggNOG" id="COG3757">
    <property type="taxonomic scope" value="Bacteria"/>
</dbReference>
<feature type="domain" description="Protein G-related albumin-binding (GA) module" evidence="4">
    <location>
        <begin position="693"/>
        <end position="727"/>
    </location>
</feature>